<organism evidence="1 2">
    <name type="scientific">Photobacterium sanctipauli</name>
    <dbReference type="NCBI Taxonomy" id="1342794"/>
    <lineage>
        <taxon>Bacteria</taxon>
        <taxon>Pseudomonadati</taxon>
        <taxon>Pseudomonadota</taxon>
        <taxon>Gammaproteobacteria</taxon>
        <taxon>Vibrionales</taxon>
        <taxon>Vibrionaceae</taxon>
        <taxon>Photobacterium</taxon>
    </lineage>
</organism>
<dbReference type="RefSeq" id="WP_107272385.1">
    <property type="nucleotide sequence ID" value="NZ_PYMA01000015.1"/>
</dbReference>
<reference evidence="1 2" key="1">
    <citation type="submission" date="2018-01" db="EMBL/GenBank/DDBJ databases">
        <title>Whole genome sequencing of Histamine producing bacteria.</title>
        <authorList>
            <person name="Butler K."/>
        </authorList>
    </citation>
    <scope>NUCLEOTIDE SEQUENCE [LARGE SCALE GENOMIC DNA]</scope>
    <source>
        <strain evidence="1 2">DSM 100436</strain>
    </source>
</reference>
<keyword evidence="2" id="KW-1185">Reference proteome</keyword>
<name>A0A2T3NNI7_9GAMM</name>
<proteinExistence type="predicted"/>
<gene>
    <name evidence="1" type="ORF">C9I98_19585</name>
</gene>
<dbReference type="AlphaFoldDB" id="A0A2T3NNI7"/>
<sequence length="558" mass="63390">MLNAFLFLLVLAFGAEKYLIYSDSHGLFTQGNQALFFGWEQFRLLPIQALSKPVLITGDYTTVLPPPADHLPQLIERYPYQTGFEPYYSLFYLYTLLSVVLVLSKHKDIDKKWNEAKSNDTVAGYKLFIHWSEANFIRRMYTTKERQQAVDAYQSIKQRAILKLDTYQSAFSHSGLKPVFLNIVQALAKEKCESLKLDVKYNGNNHHLFNVDEFYSSPKDKGFEFKEDISELPEKILPDMLTDTASKMDLLMDYSKRLLDEYPYYRLGTGISMLGYAKPHTFIHLPNIEYAEKSVRNALDEALQEGVRKFAGQELLSIKDKNEGAVLSVDFNCFVYSPFHIMCKPKHWKRTAGFSAGAGYKELIVDGKAYPGAANASTTLGMLFSWQLIVRGKTILEGKQYALPDDTFIYKTSNIGPEIESFDSRDKGFFDANAISNVNSLFAQLMGIDVNTINNTELRLDKTSAKVLEQSESQLSQLSHQLETALKDESLSELLNTSSKELYLSNKALFDSYIADFIQNTDQQENLRYIAENYADLIPISDIAEEVLNIALEATENA</sequence>
<dbReference type="Proteomes" id="UP000241771">
    <property type="component" value="Unassembled WGS sequence"/>
</dbReference>
<evidence type="ECO:0000313" key="1">
    <source>
        <dbReference type="EMBL" id="PSW17211.1"/>
    </source>
</evidence>
<accession>A0A2T3NNI7</accession>
<comment type="caution">
    <text evidence="1">The sequence shown here is derived from an EMBL/GenBank/DDBJ whole genome shotgun (WGS) entry which is preliminary data.</text>
</comment>
<protein>
    <submittedName>
        <fullName evidence="1">Uncharacterized protein</fullName>
    </submittedName>
</protein>
<evidence type="ECO:0000313" key="2">
    <source>
        <dbReference type="Proteomes" id="UP000241771"/>
    </source>
</evidence>
<dbReference type="EMBL" id="PYMA01000015">
    <property type="protein sequence ID" value="PSW17211.1"/>
    <property type="molecule type" value="Genomic_DNA"/>
</dbReference>